<dbReference type="GO" id="GO:0051287">
    <property type="term" value="F:NAD binding"/>
    <property type="evidence" value="ECO:0007669"/>
    <property type="project" value="InterPro"/>
</dbReference>
<dbReference type="GO" id="GO:0006650">
    <property type="term" value="P:glycerophospholipid metabolic process"/>
    <property type="evidence" value="ECO:0007669"/>
    <property type="project" value="UniProtKB-UniRule"/>
</dbReference>
<keyword evidence="9" id="KW-0963">Cytoplasm</keyword>
<protein>
    <recommendedName>
        <fullName evidence="9">Glycerol-3-phosphate dehydrogenase [NAD(P)+]</fullName>
        <ecNumber evidence="9">1.1.1.94</ecNumber>
    </recommendedName>
    <alternativeName>
        <fullName evidence="9">NAD(P)(+)-dependent glycerol-3-phosphate dehydrogenase</fullName>
    </alternativeName>
    <alternativeName>
        <fullName evidence="9">NAD(P)H-dependent dihydroxyacetone-phosphate reductase</fullName>
    </alternativeName>
</protein>
<comment type="caution">
    <text evidence="9">Lacks conserved residue(s) required for the propagation of feature annotation.</text>
</comment>
<dbReference type="Gene3D" id="1.10.1040.10">
    <property type="entry name" value="N-(1-d-carboxylethyl)-l-norvaline Dehydrogenase, domain 2"/>
    <property type="match status" value="1"/>
</dbReference>
<evidence type="ECO:0000256" key="3">
    <source>
        <dbReference type="ARBA" id="ARBA00022857"/>
    </source>
</evidence>
<dbReference type="InterPro" id="IPR036291">
    <property type="entry name" value="NAD(P)-bd_dom_sf"/>
</dbReference>
<dbReference type="InterPro" id="IPR008927">
    <property type="entry name" value="6-PGluconate_DH-like_C_sf"/>
</dbReference>
<feature type="binding site" evidence="9">
    <location>
        <position position="11"/>
    </location>
    <ligand>
        <name>NADPH</name>
        <dbReference type="ChEBI" id="CHEBI:57783"/>
    </ligand>
</feature>
<dbReference type="SUPFAM" id="SSF51735">
    <property type="entry name" value="NAD(P)-binding Rossmann-fold domains"/>
    <property type="match status" value="1"/>
</dbReference>
<comment type="caution">
    <text evidence="16">The sequence shown here is derived from an EMBL/GenBank/DDBJ whole genome shotgun (WGS) entry which is preliminary data.</text>
</comment>
<reference evidence="16 17" key="1">
    <citation type="submission" date="2019-08" db="EMBL/GenBank/DDBJ databases">
        <title>Selenomonas sp. mPRGC5 and Selenomonas sp. mPRGC8 isolated from ruminal fluid of dairy goat (Capra hircus).</title>
        <authorList>
            <person name="Poothong S."/>
            <person name="Nuengjamnong C."/>
            <person name="Tanasupawat S."/>
        </authorList>
    </citation>
    <scope>NUCLEOTIDE SEQUENCE [LARGE SCALE GENOMIC DNA]</scope>
    <source>
        <strain evidence="17">mPRGC5</strain>
    </source>
</reference>
<dbReference type="HAMAP" id="MF_00394">
    <property type="entry name" value="NAD_Glyc3P_dehydrog"/>
    <property type="match status" value="1"/>
</dbReference>
<evidence type="ECO:0000256" key="2">
    <source>
        <dbReference type="ARBA" id="ARBA00022516"/>
    </source>
</evidence>
<feature type="binding site" evidence="9">
    <location>
        <position position="269"/>
    </location>
    <ligand>
        <name>NADPH</name>
        <dbReference type="ChEBI" id="CHEBI:57783"/>
    </ligand>
</feature>
<feature type="binding site" evidence="9">
    <location>
        <position position="132"/>
    </location>
    <ligand>
        <name>sn-glycerol 3-phosphate</name>
        <dbReference type="ChEBI" id="CHEBI:57597"/>
    </ligand>
</feature>
<feature type="binding site" evidence="9">
    <location>
        <position position="32"/>
    </location>
    <ligand>
        <name>NADPH</name>
        <dbReference type="ChEBI" id="CHEBI:57783"/>
    </ligand>
</feature>
<dbReference type="Pfam" id="PF01210">
    <property type="entry name" value="NAD_Gly3P_dh_N"/>
    <property type="match status" value="1"/>
</dbReference>
<evidence type="ECO:0000256" key="9">
    <source>
        <dbReference type="HAMAP-Rule" id="MF_00394"/>
    </source>
</evidence>
<feature type="binding site" evidence="9">
    <location>
        <position position="103"/>
    </location>
    <ligand>
        <name>sn-glycerol 3-phosphate</name>
        <dbReference type="ChEBI" id="CHEBI:57597"/>
    </ligand>
</feature>
<feature type="binding site" evidence="11">
    <location>
        <begin position="7"/>
        <end position="12"/>
    </location>
    <ligand>
        <name>NAD(+)</name>
        <dbReference type="ChEBI" id="CHEBI:57540"/>
    </ligand>
</feature>
<feature type="binding site" evidence="9">
    <location>
        <position position="48"/>
    </location>
    <ligand>
        <name>NADPH</name>
        <dbReference type="ChEBI" id="CHEBI:57783"/>
    </ligand>
</feature>
<feature type="binding site" evidence="9">
    <location>
        <position position="103"/>
    </location>
    <ligand>
        <name>NADPH</name>
        <dbReference type="ChEBI" id="CHEBI:57783"/>
    </ligand>
</feature>
<feature type="binding site" evidence="11">
    <location>
        <position position="266"/>
    </location>
    <ligand>
        <name>NAD(+)</name>
        <dbReference type="ChEBI" id="CHEBI:57540"/>
    </ligand>
</feature>
<dbReference type="GO" id="GO:0008654">
    <property type="term" value="P:phospholipid biosynthetic process"/>
    <property type="evidence" value="ECO:0007669"/>
    <property type="project" value="UniProtKB-KW"/>
</dbReference>
<feature type="binding site" evidence="9">
    <location>
        <position position="249"/>
    </location>
    <ligand>
        <name>sn-glycerol 3-phosphate</name>
        <dbReference type="ChEBI" id="CHEBI:57597"/>
    </ligand>
</feature>
<evidence type="ECO:0000259" key="14">
    <source>
        <dbReference type="Pfam" id="PF01210"/>
    </source>
</evidence>
<dbReference type="Gene3D" id="3.40.50.720">
    <property type="entry name" value="NAD(P)-binding Rossmann-like Domain"/>
    <property type="match status" value="1"/>
</dbReference>
<dbReference type="Proteomes" id="UP000323646">
    <property type="component" value="Unassembled WGS sequence"/>
</dbReference>
<feature type="binding site" evidence="9">
    <location>
        <position position="251"/>
    </location>
    <ligand>
        <name>sn-glycerol 3-phosphate</name>
        <dbReference type="ChEBI" id="CHEBI:57597"/>
    </ligand>
</feature>
<keyword evidence="4 9" id="KW-0560">Oxidoreductase</keyword>
<keyword evidence="7 9" id="KW-0594">Phospholipid biosynthesis</keyword>
<organism evidence="16 17">
    <name type="scientific">Selenomonas ruminis</name>
    <dbReference type="NCBI Taxonomy" id="2593411"/>
    <lineage>
        <taxon>Bacteria</taxon>
        <taxon>Bacillati</taxon>
        <taxon>Bacillota</taxon>
        <taxon>Negativicutes</taxon>
        <taxon>Selenomonadales</taxon>
        <taxon>Selenomonadaceae</taxon>
        <taxon>Selenomonas</taxon>
    </lineage>
</organism>
<evidence type="ECO:0000256" key="13">
    <source>
        <dbReference type="RuleBase" id="RU000439"/>
    </source>
</evidence>
<keyword evidence="5 9" id="KW-0520">NAD</keyword>
<dbReference type="GO" id="GO:0141153">
    <property type="term" value="F:glycerol-3-phosphate dehydrogenase (NADP+) activity"/>
    <property type="evidence" value="ECO:0007669"/>
    <property type="project" value="RHEA"/>
</dbReference>
<proteinExistence type="inferred from homology"/>
<dbReference type="InterPro" id="IPR011128">
    <property type="entry name" value="G3P_DH_NAD-dep_N"/>
</dbReference>
<feature type="domain" description="Glycerol-3-phosphate dehydrogenase NAD-dependent N-terminal" evidence="14">
    <location>
        <begin position="2"/>
        <end position="155"/>
    </location>
</feature>
<feature type="binding site" evidence="9">
    <location>
        <position position="31"/>
    </location>
    <ligand>
        <name>NADPH</name>
        <dbReference type="ChEBI" id="CHEBI:57783"/>
    </ligand>
</feature>
<comment type="catalytic activity">
    <reaction evidence="9">
        <text>sn-glycerol 3-phosphate + NAD(+) = dihydroxyacetone phosphate + NADH + H(+)</text>
        <dbReference type="Rhea" id="RHEA:11092"/>
        <dbReference type="ChEBI" id="CHEBI:15378"/>
        <dbReference type="ChEBI" id="CHEBI:57540"/>
        <dbReference type="ChEBI" id="CHEBI:57597"/>
        <dbReference type="ChEBI" id="CHEBI:57642"/>
        <dbReference type="ChEBI" id="CHEBI:57945"/>
        <dbReference type="EC" id="1.1.1.94"/>
    </reaction>
</comment>
<name>A0A5D6W2E9_9FIRM</name>
<dbReference type="GO" id="GO:0046167">
    <property type="term" value="P:glycerol-3-phosphate biosynthetic process"/>
    <property type="evidence" value="ECO:0007669"/>
    <property type="project" value="UniProtKB-UniRule"/>
</dbReference>
<dbReference type="GO" id="GO:0046168">
    <property type="term" value="P:glycerol-3-phosphate catabolic process"/>
    <property type="evidence" value="ECO:0007669"/>
    <property type="project" value="InterPro"/>
</dbReference>
<keyword evidence="9" id="KW-0547">Nucleotide-binding</keyword>
<dbReference type="InterPro" id="IPR006109">
    <property type="entry name" value="G3P_DH_NAD-dep_C"/>
</dbReference>
<evidence type="ECO:0000256" key="11">
    <source>
        <dbReference type="PIRSR" id="PIRSR000114-3"/>
    </source>
</evidence>
<evidence type="ECO:0000256" key="1">
    <source>
        <dbReference type="ARBA" id="ARBA00011009"/>
    </source>
</evidence>
<comment type="catalytic activity">
    <reaction evidence="9 13">
        <text>sn-glycerol 3-phosphate + NADP(+) = dihydroxyacetone phosphate + NADPH + H(+)</text>
        <dbReference type="Rhea" id="RHEA:11096"/>
        <dbReference type="ChEBI" id="CHEBI:15378"/>
        <dbReference type="ChEBI" id="CHEBI:57597"/>
        <dbReference type="ChEBI" id="CHEBI:57642"/>
        <dbReference type="ChEBI" id="CHEBI:57783"/>
        <dbReference type="ChEBI" id="CHEBI:58349"/>
        <dbReference type="EC" id="1.1.1.94"/>
    </reaction>
</comment>
<keyword evidence="8 9" id="KW-1208">Phospholipid metabolism</keyword>
<evidence type="ECO:0000313" key="16">
    <source>
        <dbReference type="EMBL" id="TYZ22621.1"/>
    </source>
</evidence>
<evidence type="ECO:0000313" key="17">
    <source>
        <dbReference type="Proteomes" id="UP000323646"/>
    </source>
</evidence>
<dbReference type="PIRSF" id="PIRSF000114">
    <property type="entry name" value="Glycerol-3-P_dh"/>
    <property type="match status" value="1"/>
</dbReference>
<comment type="subcellular location">
    <subcellularLocation>
        <location evidence="9">Cytoplasm</location>
    </subcellularLocation>
</comment>
<comment type="similarity">
    <text evidence="1 9 12">Belongs to the NAD-dependent glycerol-3-phosphate dehydrogenase family.</text>
</comment>
<dbReference type="SUPFAM" id="SSF48179">
    <property type="entry name" value="6-phosphogluconate dehydrogenase C-terminal domain-like"/>
    <property type="match status" value="1"/>
</dbReference>
<evidence type="ECO:0000256" key="7">
    <source>
        <dbReference type="ARBA" id="ARBA00023209"/>
    </source>
</evidence>
<evidence type="ECO:0000259" key="15">
    <source>
        <dbReference type="Pfam" id="PF07479"/>
    </source>
</evidence>
<keyword evidence="6 9" id="KW-0443">Lipid metabolism</keyword>
<feature type="binding site" evidence="9">
    <location>
        <position position="187"/>
    </location>
    <ligand>
        <name>sn-glycerol 3-phosphate</name>
        <dbReference type="ChEBI" id="CHEBI:57597"/>
    </ligand>
</feature>
<dbReference type="OrthoDB" id="9812273at2"/>
<dbReference type="EC" id="1.1.1.94" evidence="9"/>
<dbReference type="PANTHER" id="PTHR11728">
    <property type="entry name" value="GLYCEROL-3-PHOSPHATE DEHYDROGENASE"/>
    <property type="match status" value="1"/>
</dbReference>
<dbReference type="GO" id="GO:0141152">
    <property type="term" value="F:glycerol-3-phosphate dehydrogenase (NAD+) activity"/>
    <property type="evidence" value="ECO:0007669"/>
    <property type="project" value="RHEA"/>
</dbReference>
<accession>A0A5D6W2E9</accession>
<comment type="pathway">
    <text evidence="9">Membrane lipid metabolism; glycerophospholipid metabolism.</text>
</comment>
<evidence type="ECO:0000256" key="10">
    <source>
        <dbReference type="PIRSR" id="PIRSR000114-1"/>
    </source>
</evidence>
<dbReference type="RefSeq" id="WP_149171540.1">
    <property type="nucleotide sequence ID" value="NZ_VTOY01000005.1"/>
</dbReference>
<dbReference type="InterPro" id="IPR013328">
    <property type="entry name" value="6PGD_dom2"/>
</dbReference>
<dbReference type="Pfam" id="PF07479">
    <property type="entry name" value="NAD_Gly3P_dh_C"/>
    <property type="match status" value="1"/>
</dbReference>
<comment type="function">
    <text evidence="9">Catalyzes the reduction of the glycolytic intermediate dihydroxyacetone phosphate (DHAP) to sn-glycerol 3-phosphate (G3P), the key precursor for phospholipid synthesis.</text>
</comment>
<keyword evidence="2 9" id="KW-0444">Lipid biosynthesis</keyword>
<sequence length="321" mass="35552">MKVTVLGCGRWGTFHAWYANFIGHDVMLWGRKGSKHLQELKEQHKNEYLELPEAVSLTDDLKRAVEHADTIVISISSQQLRSFGAQLKALGNLAGKRFVLCMKGLEIGTGKRLSEVFHEAVGDEVPVAVWVGPGHVQDFIRKVPNCMVIASDDMDLTKELVDSFSSSLIRFYYGEDLLGTEIGAAAKNVVGLAAGMLDGFGYGSLKGALMARGTRELSRLIEKMGGDKMTVYGLSHLGDYEATLFSPHSNNRRFGEDLIIGKPFAKLAEGVYTVEALMELSEQYQVELPICATVYEIVHNHKDPKEQLTQLFLRQTKSELA</sequence>
<dbReference type="GO" id="GO:0005829">
    <property type="term" value="C:cytosol"/>
    <property type="evidence" value="ECO:0007669"/>
    <property type="project" value="TreeGrafter"/>
</dbReference>
<feature type="active site" description="Proton acceptor" evidence="9 10">
    <location>
        <position position="187"/>
    </location>
</feature>
<dbReference type="PANTHER" id="PTHR11728:SF1">
    <property type="entry name" value="GLYCEROL-3-PHOSPHATE DEHYDROGENASE [NAD(+)] 2, CHLOROPLASTIC"/>
    <property type="match status" value="1"/>
</dbReference>
<dbReference type="GO" id="GO:0005975">
    <property type="term" value="P:carbohydrate metabolic process"/>
    <property type="evidence" value="ECO:0007669"/>
    <property type="project" value="InterPro"/>
</dbReference>
<gene>
    <name evidence="9" type="primary">gpsA</name>
    <name evidence="16" type="ORF">FZ040_08215</name>
</gene>
<evidence type="ECO:0000256" key="12">
    <source>
        <dbReference type="RuleBase" id="RU000437"/>
    </source>
</evidence>
<evidence type="ECO:0000256" key="4">
    <source>
        <dbReference type="ARBA" id="ARBA00023002"/>
    </source>
</evidence>
<evidence type="ECO:0000256" key="8">
    <source>
        <dbReference type="ARBA" id="ARBA00023264"/>
    </source>
</evidence>
<dbReference type="AlphaFoldDB" id="A0A5D6W2E9"/>
<keyword evidence="3 9" id="KW-0521">NADP</keyword>
<evidence type="ECO:0000256" key="6">
    <source>
        <dbReference type="ARBA" id="ARBA00023098"/>
    </source>
</evidence>
<dbReference type="InterPro" id="IPR006168">
    <property type="entry name" value="G3P_DH_NAD-dep"/>
</dbReference>
<feature type="binding site" evidence="9">
    <location>
        <position position="239"/>
    </location>
    <ligand>
        <name>sn-glycerol 3-phosphate</name>
        <dbReference type="ChEBI" id="CHEBI:57597"/>
    </ligand>
</feature>
<dbReference type="PRINTS" id="PR00077">
    <property type="entry name" value="GPDHDRGNASE"/>
</dbReference>
<dbReference type="EMBL" id="VTOY01000005">
    <property type="protein sequence ID" value="TYZ22621.1"/>
    <property type="molecule type" value="Genomic_DNA"/>
</dbReference>
<evidence type="ECO:0000256" key="5">
    <source>
        <dbReference type="ARBA" id="ARBA00023027"/>
    </source>
</evidence>
<keyword evidence="17" id="KW-1185">Reference proteome</keyword>
<feature type="domain" description="Glycerol-3-phosphate dehydrogenase NAD-dependent C-terminal" evidence="15">
    <location>
        <begin position="176"/>
        <end position="307"/>
    </location>
</feature>
<dbReference type="UniPathway" id="UPA00940"/>
<dbReference type="PROSITE" id="PS00957">
    <property type="entry name" value="NAD_G3PDH"/>
    <property type="match status" value="1"/>
</dbReference>
<dbReference type="NCBIfam" id="NF000940">
    <property type="entry name" value="PRK00094.1-2"/>
    <property type="match status" value="1"/>
</dbReference>
<dbReference type="NCBIfam" id="NF000942">
    <property type="entry name" value="PRK00094.1-4"/>
    <property type="match status" value="1"/>
</dbReference>